<evidence type="ECO:0000313" key="3">
    <source>
        <dbReference type="Proteomes" id="UP000271098"/>
    </source>
</evidence>
<dbReference type="InterPro" id="IPR001806">
    <property type="entry name" value="Small_GTPase"/>
</dbReference>
<dbReference type="AlphaFoldDB" id="A0A3P6T0Z9"/>
<keyword evidence="3" id="KW-1185">Reference proteome</keyword>
<dbReference type="Gene3D" id="3.40.50.300">
    <property type="entry name" value="P-loop containing nucleotide triphosphate hydrolases"/>
    <property type="match status" value="1"/>
</dbReference>
<feature type="region of interest" description="Disordered" evidence="1">
    <location>
        <begin position="1"/>
        <end position="30"/>
    </location>
</feature>
<dbReference type="Pfam" id="PF00071">
    <property type="entry name" value="Ras"/>
    <property type="match status" value="1"/>
</dbReference>
<dbReference type="EMBL" id="UYRT01036137">
    <property type="protein sequence ID" value="VDK81446.1"/>
    <property type="molecule type" value="Genomic_DNA"/>
</dbReference>
<dbReference type="SUPFAM" id="SSF52540">
    <property type="entry name" value="P-loop containing nucleoside triphosphate hydrolases"/>
    <property type="match status" value="1"/>
</dbReference>
<sequence>MQASTSSSGYPLTTINHSASSHTKQQQQQQQQCQPQQLLFKILIIGDVGTGKSSIVHRYAHNLFSQHYKATVCHRSQFSVLEYHKMVRIRLWHLFAALL</sequence>
<evidence type="ECO:0000256" key="1">
    <source>
        <dbReference type="SAM" id="MobiDB-lite"/>
    </source>
</evidence>
<protein>
    <submittedName>
        <fullName evidence="2">Uncharacterized protein</fullName>
    </submittedName>
</protein>
<dbReference type="InterPro" id="IPR027417">
    <property type="entry name" value="P-loop_NTPase"/>
</dbReference>
<accession>A0A3P6T0Z9</accession>
<dbReference type="OrthoDB" id="1436450at2759"/>
<dbReference type="GO" id="GO:0003924">
    <property type="term" value="F:GTPase activity"/>
    <property type="evidence" value="ECO:0007669"/>
    <property type="project" value="InterPro"/>
</dbReference>
<evidence type="ECO:0000313" key="2">
    <source>
        <dbReference type="EMBL" id="VDK81446.1"/>
    </source>
</evidence>
<reference evidence="2 3" key="1">
    <citation type="submission" date="2018-11" db="EMBL/GenBank/DDBJ databases">
        <authorList>
            <consortium name="Pathogen Informatics"/>
        </authorList>
    </citation>
    <scope>NUCLEOTIDE SEQUENCE [LARGE SCALE GENOMIC DNA]</scope>
</reference>
<proteinExistence type="predicted"/>
<feature type="compositionally biased region" description="Polar residues" evidence="1">
    <location>
        <begin position="1"/>
        <end position="24"/>
    </location>
</feature>
<name>A0A3P6T0Z9_9BILA</name>
<gene>
    <name evidence="2" type="ORF">GPUH_LOCUS10070</name>
</gene>
<organism evidence="2 3">
    <name type="scientific">Gongylonema pulchrum</name>
    <dbReference type="NCBI Taxonomy" id="637853"/>
    <lineage>
        <taxon>Eukaryota</taxon>
        <taxon>Metazoa</taxon>
        <taxon>Ecdysozoa</taxon>
        <taxon>Nematoda</taxon>
        <taxon>Chromadorea</taxon>
        <taxon>Rhabditida</taxon>
        <taxon>Spirurina</taxon>
        <taxon>Spiruromorpha</taxon>
        <taxon>Spiruroidea</taxon>
        <taxon>Gongylonematidae</taxon>
        <taxon>Gongylonema</taxon>
    </lineage>
</organism>
<dbReference type="GO" id="GO:0005525">
    <property type="term" value="F:GTP binding"/>
    <property type="evidence" value="ECO:0007669"/>
    <property type="project" value="InterPro"/>
</dbReference>
<dbReference type="Proteomes" id="UP000271098">
    <property type="component" value="Unassembled WGS sequence"/>
</dbReference>